<gene>
    <name evidence="15" type="ORF">JHT90_09420</name>
</gene>
<keyword evidence="11 13" id="KW-0472">Membrane</keyword>
<evidence type="ECO:0000256" key="2">
    <source>
        <dbReference type="ARBA" id="ARBA00004651"/>
    </source>
</evidence>
<organism evidence="15 16">
    <name type="scientific">Entomomonas asaccharolytica</name>
    <dbReference type="NCBI Taxonomy" id="2785331"/>
    <lineage>
        <taxon>Bacteria</taxon>
        <taxon>Pseudomonadati</taxon>
        <taxon>Pseudomonadota</taxon>
        <taxon>Gammaproteobacteria</taxon>
        <taxon>Pseudomonadales</taxon>
        <taxon>Pseudomonadaceae</taxon>
        <taxon>Entomomonas</taxon>
    </lineage>
</organism>
<evidence type="ECO:0000256" key="10">
    <source>
        <dbReference type="ARBA" id="ARBA00023004"/>
    </source>
</evidence>
<dbReference type="Proteomes" id="UP000595278">
    <property type="component" value="Chromosome"/>
</dbReference>
<dbReference type="PANTHER" id="PTHR30529:SF1">
    <property type="entry name" value="CYTOCHROME B561 HOMOLOG 2"/>
    <property type="match status" value="1"/>
</dbReference>
<keyword evidence="10" id="KW-0408">Iron</keyword>
<dbReference type="GO" id="GO:0022904">
    <property type="term" value="P:respiratory electron transport chain"/>
    <property type="evidence" value="ECO:0007669"/>
    <property type="project" value="InterPro"/>
</dbReference>
<evidence type="ECO:0000313" key="16">
    <source>
        <dbReference type="Proteomes" id="UP000595278"/>
    </source>
</evidence>
<comment type="subcellular location">
    <subcellularLocation>
        <location evidence="2">Cell membrane</location>
        <topology evidence="2">Multi-pass membrane protein</topology>
    </subcellularLocation>
</comment>
<evidence type="ECO:0000256" key="8">
    <source>
        <dbReference type="ARBA" id="ARBA00022982"/>
    </source>
</evidence>
<keyword evidence="9 13" id="KW-1133">Transmembrane helix</keyword>
<dbReference type="Gene3D" id="1.20.950.20">
    <property type="entry name" value="Transmembrane di-heme cytochromes, Chain C"/>
    <property type="match status" value="1"/>
</dbReference>
<evidence type="ECO:0000256" key="11">
    <source>
        <dbReference type="ARBA" id="ARBA00023136"/>
    </source>
</evidence>
<evidence type="ECO:0000256" key="13">
    <source>
        <dbReference type="SAM" id="Phobius"/>
    </source>
</evidence>
<evidence type="ECO:0000256" key="6">
    <source>
        <dbReference type="ARBA" id="ARBA00022692"/>
    </source>
</evidence>
<keyword evidence="3" id="KW-0813">Transport</keyword>
<keyword evidence="6 13" id="KW-0812">Transmembrane</keyword>
<protein>
    <submittedName>
        <fullName evidence="15">Cytochrome b</fullName>
    </submittedName>
</protein>
<comment type="similarity">
    <text evidence="12">Belongs to the cytochrome b561 family.</text>
</comment>
<evidence type="ECO:0000256" key="9">
    <source>
        <dbReference type="ARBA" id="ARBA00022989"/>
    </source>
</evidence>
<name>A0A974NDG8_9GAMM</name>
<dbReference type="GO" id="GO:0046872">
    <property type="term" value="F:metal ion binding"/>
    <property type="evidence" value="ECO:0007669"/>
    <property type="project" value="UniProtKB-KW"/>
</dbReference>
<keyword evidence="4" id="KW-1003">Cell membrane</keyword>
<evidence type="ECO:0000259" key="14">
    <source>
        <dbReference type="Pfam" id="PF01292"/>
    </source>
</evidence>
<dbReference type="GO" id="GO:0009055">
    <property type="term" value="F:electron transfer activity"/>
    <property type="evidence" value="ECO:0007669"/>
    <property type="project" value="InterPro"/>
</dbReference>
<feature type="transmembrane region" description="Helical" evidence="13">
    <location>
        <begin position="47"/>
        <end position="68"/>
    </location>
</feature>
<keyword evidence="16" id="KW-1185">Reference proteome</keyword>
<keyword evidence="5" id="KW-0349">Heme</keyword>
<accession>A0A974NDG8</accession>
<dbReference type="GO" id="GO:0020037">
    <property type="term" value="F:heme binding"/>
    <property type="evidence" value="ECO:0007669"/>
    <property type="project" value="TreeGrafter"/>
</dbReference>
<dbReference type="EMBL" id="CP067393">
    <property type="protein sequence ID" value="QQP84628.1"/>
    <property type="molecule type" value="Genomic_DNA"/>
</dbReference>
<dbReference type="InterPro" id="IPR016174">
    <property type="entry name" value="Di-haem_cyt_TM"/>
</dbReference>
<reference evidence="15 16" key="1">
    <citation type="submission" date="2021-01" db="EMBL/GenBank/DDBJ databases">
        <title>Entomomonas sp. F2A isolated from a house cricket (Acheta domesticus).</title>
        <authorList>
            <person name="Spergser J."/>
            <person name="Busse H.-J."/>
        </authorList>
    </citation>
    <scope>NUCLEOTIDE SEQUENCE [LARGE SCALE GENOMIC DNA]</scope>
    <source>
        <strain evidence="15 16">F2A</strain>
    </source>
</reference>
<feature type="domain" description="Cytochrome b561 bacterial/Ni-hydrogenase" evidence="14">
    <location>
        <begin position="7"/>
        <end position="178"/>
    </location>
</feature>
<feature type="transmembrane region" description="Helical" evidence="13">
    <location>
        <begin position="89"/>
        <end position="109"/>
    </location>
</feature>
<dbReference type="Pfam" id="PF01292">
    <property type="entry name" value="Ni_hydr_CYTB"/>
    <property type="match status" value="1"/>
</dbReference>
<keyword evidence="7" id="KW-0479">Metal-binding</keyword>
<evidence type="ECO:0000256" key="1">
    <source>
        <dbReference type="ARBA" id="ARBA00001970"/>
    </source>
</evidence>
<dbReference type="GO" id="GO:0005886">
    <property type="term" value="C:plasma membrane"/>
    <property type="evidence" value="ECO:0007669"/>
    <property type="project" value="UniProtKB-SubCell"/>
</dbReference>
<dbReference type="KEGG" id="eaz:JHT90_09420"/>
<evidence type="ECO:0000256" key="3">
    <source>
        <dbReference type="ARBA" id="ARBA00022448"/>
    </source>
</evidence>
<dbReference type="InterPro" id="IPR011577">
    <property type="entry name" value="Cyt_b561_bac/Ni-Hgenase"/>
</dbReference>
<evidence type="ECO:0000256" key="7">
    <source>
        <dbReference type="ARBA" id="ARBA00022723"/>
    </source>
</evidence>
<dbReference type="PANTHER" id="PTHR30529">
    <property type="entry name" value="CYTOCHROME B561"/>
    <property type="match status" value="1"/>
</dbReference>
<keyword evidence="8" id="KW-0249">Electron transport</keyword>
<dbReference type="AlphaFoldDB" id="A0A974NDG8"/>
<dbReference type="RefSeq" id="WP_201090525.1">
    <property type="nucleotide sequence ID" value="NZ_CP067393.1"/>
</dbReference>
<evidence type="ECO:0000313" key="15">
    <source>
        <dbReference type="EMBL" id="QQP84628.1"/>
    </source>
</evidence>
<sequence length="183" mass="20609">MKQSHSYTATAKILHWLMAFIWIFVWIIGMMAVYGRDTFNPQHGLTVLHKAVASTLLALIVIRIIWRLTHTPPPLPDTMSSHMQQMAKLGHFVLYTVALLCMPISGWLLSSFADKPVLFAGLFTLPPLTAPKPEYTGLMRDIHTYLAWFCGLLVAGHILVALKHHFIDKDNVLISMAPNHGKK</sequence>
<comment type="cofactor">
    <cofactor evidence="1">
        <name>heme b</name>
        <dbReference type="ChEBI" id="CHEBI:60344"/>
    </cofactor>
</comment>
<evidence type="ECO:0000256" key="12">
    <source>
        <dbReference type="ARBA" id="ARBA00037975"/>
    </source>
</evidence>
<dbReference type="InterPro" id="IPR052168">
    <property type="entry name" value="Cytochrome_b561_oxidase"/>
</dbReference>
<feature type="transmembrane region" description="Helical" evidence="13">
    <location>
        <begin position="12"/>
        <end position="35"/>
    </location>
</feature>
<feature type="transmembrane region" description="Helical" evidence="13">
    <location>
        <begin position="142"/>
        <end position="162"/>
    </location>
</feature>
<evidence type="ECO:0000256" key="4">
    <source>
        <dbReference type="ARBA" id="ARBA00022475"/>
    </source>
</evidence>
<evidence type="ECO:0000256" key="5">
    <source>
        <dbReference type="ARBA" id="ARBA00022617"/>
    </source>
</evidence>
<proteinExistence type="inferred from homology"/>
<dbReference type="SUPFAM" id="SSF81342">
    <property type="entry name" value="Transmembrane di-heme cytochromes"/>
    <property type="match status" value="1"/>
</dbReference>